<dbReference type="InParanoid" id="G0R5V3"/>
<sequence>MVKNLKLYCETSKIFLFNITPITFTIDLSDDACVLHLTQFASYFYKLNPNKPKSNTQKLIKELINNLKSIYYSVNSDYKKLKSNFFSKPKMHNSFIDCLQENNYIWLLKPTVYNRGRGIELFNNLDQFQKFIKEYSDGIFDKNLLLQNHINKNNQNNINNNNKSFKSYQLLKSSTFVIQKYIEKPLLIFGRKFDIRIFVFVNYNMDCYIYKCGYIRTASQLFKIGDFQNQFIHLTNNAVQKYAQNYGQFEDGNILSLEQLQSQMNQYPAFDFYGKIWPKIKDICLMTLQSVKKKINSDDRKHCFELFGYDFFIDEDFKVWLIEINSNPCLEESNFYLSQLMPRMIDDMFKISLDQLFTKPNGYANKIQQKFTIDGQNDDENLWQFMINLSLNNNNKQN</sequence>
<dbReference type="PANTHER" id="PTHR46069">
    <property type="entry name" value="TUBULIN TYROSINE LIGASE"/>
    <property type="match status" value="1"/>
</dbReference>
<dbReference type="OrthoDB" id="202825at2759"/>
<accession>G0R5V3</accession>
<dbReference type="SUPFAM" id="SSF56059">
    <property type="entry name" value="Glutathione synthetase ATP-binding domain-like"/>
    <property type="match status" value="1"/>
</dbReference>
<dbReference type="EMBL" id="GL984387">
    <property type="protein sequence ID" value="EGR27130.1"/>
    <property type="molecule type" value="Genomic_DNA"/>
</dbReference>
<keyword evidence="1" id="KW-0436">Ligase</keyword>
<keyword evidence="2" id="KW-1185">Reference proteome</keyword>
<dbReference type="GO" id="GO:0004835">
    <property type="term" value="F:tubulin-tyrosine ligase activity"/>
    <property type="evidence" value="ECO:0007669"/>
    <property type="project" value="UniProtKB-EC"/>
</dbReference>
<dbReference type="EC" id="2.3.1.97" evidence="1"/>
<proteinExistence type="predicted"/>
<dbReference type="Pfam" id="PF03133">
    <property type="entry name" value="TTL"/>
    <property type="match status" value="1"/>
</dbReference>
<organism evidence="1 2">
    <name type="scientific">Ichthyophthirius multifiliis</name>
    <name type="common">White spot disease agent</name>
    <name type="synonym">Ich</name>
    <dbReference type="NCBI Taxonomy" id="5932"/>
    <lineage>
        <taxon>Eukaryota</taxon>
        <taxon>Sar</taxon>
        <taxon>Alveolata</taxon>
        <taxon>Ciliophora</taxon>
        <taxon>Intramacronucleata</taxon>
        <taxon>Oligohymenophorea</taxon>
        <taxon>Hymenostomatida</taxon>
        <taxon>Ophryoglenina</taxon>
        <taxon>Ichthyophthirius</taxon>
    </lineage>
</organism>
<dbReference type="RefSeq" id="XP_004024014.1">
    <property type="nucleotide sequence ID" value="XM_004023965.1"/>
</dbReference>
<dbReference type="OMA" id="FRWQQWN"/>
<dbReference type="InterPro" id="IPR004344">
    <property type="entry name" value="TTL/TTLL_fam"/>
</dbReference>
<dbReference type="GO" id="GO:0004379">
    <property type="term" value="F:glycylpeptide N-tetradecanoyltransferase activity"/>
    <property type="evidence" value="ECO:0007669"/>
    <property type="project" value="UniProtKB-EC"/>
</dbReference>
<evidence type="ECO:0000313" key="1">
    <source>
        <dbReference type="EMBL" id="EGR27130.1"/>
    </source>
</evidence>
<dbReference type="PROSITE" id="PS51221">
    <property type="entry name" value="TTL"/>
    <property type="match status" value="1"/>
</dbReference>
<protein>
    <submittedName>
        <fullName evidence="1">Tubulin-tyrosine ligase family protein, putative</fullName>
        <ecNumber evidence="1">2.3.1.97</ecNumber>
        <ecNumber evidence="1">6.3.2.25</ecNumber>
    </submittedName>
</protein>
<dbReference type="Gene3D" id="3.30.470.20">
    <property type="entry name" value="ATP-grasp fold, B domain"/>
    <property type="match status" value="1"/>
</dbReference>
<keyword evidence="1" id="KW-0012">Acyltransferase</keyword>
<dbReference type="Proteomes" id="UP000008983">
    <property type="component" value="Unassembled WGS sequence"/>
</dbReference>
<gene>
    <name evidence="1" type="ORF">IMG5_201550</name>
</gene>
<dbReference type="eggNOG" id="KOG2157">
    <property type="taxonomic scope" value="Eukaryota"/>
</dbReference>
<dbReference type="EC" id="6.3.2.25" evidence="1"/>
<dbReference type="GeneID" id="14903164"/>
<evidence type="ECO:0000313" key="2">
    <source>
        <dbReference type="Proteomes" id="UP000008983"/>
    </source>
</evidence>
<dbReference type="STRING" id="857967.G0R5V3"/>
<reference evidence="1 2" key="1">
    <citation type="submission" date="2011-07" db="EMBL/GenBank/DDBJ databases">
        <authorList>
            <person name="Coyne R."/>
            <person name="Brami D."/>
            <person name="Johnson J."/>
            <person name="Hostetler J."/>
            <person name="Hannick L."/>
            <person name="Clark T."/>
            <person name="Cassidy-Hanley D."/>
            <person name="Inman J."/>
        </authorList>
    </citation>
    <scope>NUCLEOTIDE SEQUENCE [LARGE SCALE GENOMIC DNA]</scope>
    <source>
        <strain evidence="1 2">G5</strain>
    </source>
</reference>
<dbReference type="AlphaFoldDB" id="G0R5V3"/>
<dbReference type="PANTHER" id="PTHR46069:SF1">
    <property type="entry name" value="CHROMOSOME UNDETERMINED SCAFFOLD_125, WHOLE GENOME SHOTGUN SEQUENCE"/>
    <property type="match status" value="1"/>
</dbReference>
<keyword evidence="1" id="KW-0808">Transferase</keyword>
<name>G0R5V3_ICHMU</name>